<evidence type="ECO:0000256" key="3">
    <source>
        <dbReference type="SAM" id="MobiDB-lite"/>
    </source>
</evidence>
<dbReference type="GO" id="GO:0003723">
    <property type="term" value="F:RNA binding"/>
    <property type="evidence" value="ECO:0007669"/>
    <property type="project" value="UniProtKB-UniRule"/>
</dbReference>
<feature type="compositionally biased region" description="Basic residues" evidence="3">
    <location>
        <begin position="134"/>
        <end position="158"/>
    </location>
</feature>
<reference evidence="5" key="1">
    <citation type="submission" date="2020-05" db="EMBL/GenBank/DDBJ databases">
        <title>Evolutionary and genomic comparisons of hybrid uninucleate and nonhybrid Rhizoctonia fungi.</title>
        <authorList>
            <person name="Li C."/>
            <person name="Chen X."/>
        </authorList>
    </citation>
    <scope>NUCLEOTIDE SEQUENCE</scope>
    <source>
        <strain evidence="5">AG-1 IA</strain>
    </source>
</reference>
<dbReference type="PANTHER" id="PTHR15481">
    <property type="entry name" value="RIBONUCLEIC ACID BINDING PROTEIN S1"/>
    <property type="match status" value="1"/>
</dbReference>
<feature type="compositionally biased region" description="Pro residues" evidence="3">
    <location>
        <begin position="120"/>
        <end position="132"/>
    </location>
</feature>
<feature type="region of interest" description="Disordered" evidence="3">
    <location>
        <begin position="1"/>
        <end position="42"/>
    </location>
</feature>
<feature type="region of interest" description="Disordered" evidence="3">
    <location>
        <begin position="115"/>
        <end position="165"/>
    </location>
</feature>
<evidence type="ECO:0000256" key="1">
    <source>
        <dbReference type="ARBA" id="ARBA00022884"/>
    </source>
</evidence>
<dbReference type="EMBL" id="CP059658">
    <property type="protein sequence ID" value="QRW16143.1"/>
    <property type="molecule type" value="Genomic_DNA"/>
</dbReference>
<sequence length="267" mass="28797">MAGDEDMRMRSVSRSGSRGRSRSRSQSRAKSRSRSRSPTTRTVFIKNLTRNIVQGHLRAVFSPYGDIRKIHMPTHQKSGQTRGSAHVEFFDSRAAKTAVKHMHTGLLDGATLAVELSDPPRSPSPPRRPYSPPRRNRRPPSPIRNRRLPPPARRRTPPRRFGVAAGAGAPLGAGGPILALGVALAADPTLAVGPDLVPFRRTHARREVHPGPGAGLALAPAPVLVPTPARLRGPEAPAEAGQGLAPPLLQRTLDDNDSNKQIDPFIV</sequence>
<dbReference type="InterPro" id="IPR012677">
    <property type="entry name" value="Nucleotide-bd_a/b_plait_sf"/>
</dbReference>
<dbReference type="SUPFAM" id="SSF54928">
    <property type="entry name" value="RNA-binding domain, RBD"/>
    <property type="match status" value="1"/>
</dbReference>
<dbReference type="Pfam" id="PF00076">
    <property type="entry name" value="RRM_1"/>
    <property type="match status" value="1"/>
</dbReference>
<dbReference type="GO" id="GO:0005737">
    <property type="term" value="C:cytoplasm"/>
    <property type="evidence" value="ECO:0007669"/>
    <property type="project" value="TreeGrafter"/>
</dbReference>
<dbReference type="AlphaFoldDB" id="A0A8H8NP70"/>
<dbReference type="GO" id="GO:0005654">
    <property type="term" value="C:nucleoplasm"/>
    <property type="evidence" value="ECO:0007669"/>
    <property type="project" value="TreeGrafter"/>
</dbReference>
<evidence type="ECO:0000313" key="6">
    <source>
        <dbReference type="Proteomes" id="UP000650533"/>
    </source>
</evidence>
<keyword evidence="1 2" id="KW-0694">RNA-binding</keyword>
<dbReference type="PROSITE" id="PS50102">
    <property type="entry name" value="RRM"/>
    <property type="match status" value="1"/>
</dbReference>
<evidence type="ECO:0000256" key="2">
    <source>
        <dbReference type="PROSITE-ProRule" id="PRU00176"/>
    </source>
</evidence>
<evidence type="ECO:0000259" key="4">
    <source>
        <dbReference type="PROSITE" id="PS50102"/>
    </source>
</evidence>
<dbReference type="Proteomes" id="UP000650533">
    <property type="component" value="Chromosome 1"/>
</dbReference>
<dbReference type="RefSeq" id="XP_043176380.1">
    <property type="nucleotide sequence ID" value="XM_043323961.1"/>
</dbReference>
<dbReference type="GO" id="GO:0000398">
    <property type="term" value="P:mRNA splicing, via spliceosome"/>
    <property type="evidence" value="ECO:0007669"/>
    <property type="project" value="TreeGrafter"/>
</dbReference>
<dbReference type="KEGG" id="rsx:RhiXN_04144"/>
<gene>
    <name evidence="5" type="ORF">RhiXN_04144</name>
</gene>
<feature type="compositionally biased region" description="Basic residues" evidence="3">
    <location>
        <begin position="17"/>
        <end position="35"/>
    </location>
</feature>
<feature type="region of interest" description="Disordered" evidence="3">
    <location>
        <begin position="232"/>
        <end position="267"/>
    </location>
</feature>
<dbReference type="GeneID" id="67026424"/>
<accession>A0A8H8NP70</accession>
<dbReference type="InterPro" id="IPR035979">
    <property type="entry name" value="RBD_domain_sf"/>
</dbReference>
<dbReference type="SMART" id="SM00360">
    <property type="entry name" value="RRM"/>
    <property type="match status" value="1"/>
</dbReference>
<evidence type="ECO:0000313" key="5">
    <source>
        <dbReference type="EMBL" id="QRW16143.1"/>
    </source>
</evidence>
<organism evidence="5 6">
    <name type="scientific">Rhizoctonia solani</name>
    <dbReference type="NCBI Taxonomy" id="456999"/>
    <lineage>
        <taxon>Eukaryota</taxon>
        <taxon>Fungi</taxon>
        <taxon>Dikarya</taxon>
        <taxon>Basidiomycota</taxon>
        <taxon>Agaricomycotina</taxon>
        <taxon>Agaricomycetes</taxon>
        <taxon>Cantharellales</taxon>
        <taxon>Ceratobasidiaceae</taxon>
        <taxon>Rhizoctonia</taxon>
    </lineage>
</organism>
<protein>
    <submittedName>
        <fullName evidence="5">RNA recognition motif protein</fullName>
    </submittedName>
</protein>
<dbReference type="PANTHER" id="PTHR15481:SF0">
    <property type="entry name" value="LD23870P-RELATED"/>
    <property type="match status" value="1"/>
</dbReference>
<dbReference type="InterPro" id="IPR000504">
    <property type="entry name" value="RRM_dom"/>
</dbReference>
<name>A0A8H8NP70_9AGAM</name>
<dbReference type="Gene3D" id="3.30.70.330">
    <property type="match status" value="1"/>
</dbReference>
<proteinExistence type="predicted"/>
<feature type="domain" description="RRM" evidence="4">
    <location>
        <begin position="41"/>
        <end position="119"/>
    </location>
</feature>
<dbReference type="GO" id="GO:0061574">
    <property type="term" value="C:ASAP complex"/>
    <property type="evidence" value="ECO:0007669"/>
    <property type="project" value="TreeGrafter"/>
</dbReference>